<dbReference type="RefSeq" id="WP_127916510.1">
    <property type="nucleotide sequence ID" value="NZ_RKLP01000006.1"/>
</dbReference>
<sequence length="449" mass="46549">MGRTRRRSGIYSSTVAVALAAALVGGTATAYAAPDAPAQVGESTCVGSNHATMGAIFDAVLQASKPILPQPFLDNYDEIRAEGHRRLAATGISTLAVSNPAAMQSADPDAGINKYGDPITRYIVTQLTNVKNGEESAVIRAENLTLGQAVETAYFLIYTTALVPANIIAGMIPSMVSLGPVSAGMLISLPLKLGAKGFALIYDAAQSQLEQSCLVWADGDAIDAAGRPDREVDLGFEAPVFIKQIAEGVSVAGADCPPATELTLGDVLARTGTYLRATSPDPDNVRQVEDQQARLTWILENTMVPSGLIPANPDDFSTIETLLSTALGMVPTVGGATTEALVALVHDAFAGEDLTDVQPLGTVKIGDALTAAYFGYALTTQVMEIGYTAGTDALSAAWVAGSGGAGAAVNPFDWIPSPFPLINAPNTYGLSTYRHVLSSVCVTDDSQPA</sequence>
<dbReference type="Proteomes" id="UP000286208">
    <property type="component" value="Unassembled WGS sequence"/>
</dbReference>
<organism evidence="2 3">
    <name type="scientific">Prescottella agglutinans</name>
    <dbReference type="NCBI Taxonomy" id="1644129"/>
    <lineage>
        <taxon>Bacteria</taxon>
        <taxon>Bacillati</taxon>
        <taxon>Actinomycetota</taxon>
        <taxon>Actinomycetes</taxon>
        <taxon>Mycobacteriales</taxon>
        <taxon>Nocardiaceae</taxon>
        <taxon>Prescottella</taxon>
    </lineage>
</organism>
<proteinExistence type="predicted"/>
<accession>A0A438BEH5</accession>
<feature type="signal peptide" evidence="1">
    <location>
        <begin position="1"/>
        <end position="32"/>
    </location>
</feature>
<dbReference type="EMBL" id="RKLP01000006">
    <property type="protein sequence ID" value="RVW09085.1"/>
    <property type="molecule type" value="Genomic_DNA"/>
</dbReference>
<gene>
    <name evidence="2" type="ORF">EGT67_13090</name>
</gene>
<dbReference type="AlphaFoldDB" id="A0A438BEH5"/>
<comment type="caution">
    <text evidence="2">The sequence shown here is derived from an EMBL/GenBank/DDBJ whole genome shotgun (WGS) entry which is preliminary data.</text>
</comment>
<name>A0A438BEH5_9NOCA</name>
<evidence type="ECO:0000256" key="1">
    <source>
        <dbReference type="SAM" id="SignalP"/>
    </source>
</evidence>
<keyword evidence="1" id="KW-0732">Signal</keyword>
<keyword evidence="3" id="KW-1185">Reference proteome</keyword>
<feature type="chain" id="PRO_5019217328" evidence="1">
    <location>
        <begin position="33"/>
        <end position="449"/>
    </location>
</feature>
<dbReference type="OrthoDB" id="4477733at2"/>
<evidence type="ECO:0000313" key="3">
    <source>
        <dbReference type="Proteomes" id="UP000286208"/>
    </source>
</evidence>
<evidence type="ECO:0000313" key="2">
    <source>
        <dbReference type="EMBL" id="RVW09085.1"/>
    </source>
</evidence>
<protein>
    <submittedName>
        <fullName evidence="2">Uncharacterized protein</fullName>
    </submittedName>
</protein>
<reference evidence="2 3" key="1">
    <citation type="submission" date="2018-11" db="EMBL/GenBank/DDBJ databases">
        <title>Rhodococcus spongicola sp. nov. and Rhodococcus xishaensis sp. nov. from marine sponges.</title>
        <authorList>
            <person name="Li L."/>
            <person name="Lin H.W."/>
        </authorList>
    </citation>
    <scope>NUCLEOTIDE SEQUENCE [LARGE SCALE GENOMIC DNA]</scope>
    <source>
        <strain evidence="2 3">CCTCC AB2014297</strain>
    </source>
</reference>